<dbReference type="Gene3D" id="3.40.50.300">
    <property type="entry name" value="P-loop containing nucleotide triphosphate hydrolases"/>
    <property type="match status" value="1"/>
</dbReference>
<dbReference type="InterPro" id="IPR032689">
    <property type="entry name" value="TraG-D_C"/>
</dbReference>
<dbReference type="SUPFAM" id="SSF52540">
    <property type="entry name" value="P-loop containing nucleoside triphosphate hydrolases"/>
    <property type="match status" value="1"/>
</dbReference>
<evidence type="ECO:0000313" key="2">
    <source>
        <dbReference type="EMBL" id="AZK43530.1"/>
    </source>
</evidence>
<dbReference type="InterPro" id="IPR027417">
    <property type="entry name" value="P-loop_NTPase"/>
</dbReference>
<dbReference type="AlphaFoldDB" id="A0A3Q8S6L0"/>
<gene>
    <name evidence="2" type="ORF">EEI45_00740</name>
</gene>
<name>A0A3Q8S6L0_9FIRM</name>
<feature type="domain" description="TraD/TraG TraM recognition site" evidence="1">
    <location>
        <begin position="1"/>
        <end position="96"/>
    </location>
</feature>
<protein>
    <recommendedName>
        <fullName evidence="1">TraD/TraG TraM recognition site domain-containing protein</fullName>
    </recommendedName>
</protein>
<dbReference type="KEGG" id="eri:EEI45_00740"/>
<organism evidence="2 3">
    <name type="scientific">Erysipelothrix piscisicarius</name>
    <dbReference type="NCBI Taxonomy" id="2485784"/>
    <lineage>
        <taxon>Bacteria</taxon>
        <taxon>Bacillati</taxon>
        <taxon>Bacillota</taxon>
        <taxon>Erysipelotrichia</taxon>
        <taxon>Erysipelotrichales</taxon>
        <taxon>Erysipelotrichaceae</taxon>
        <taxon>Erysipelothrix</taxon>
    </lineage>
</organism>
<evidence type="ECO:0000259" key="1">
    <source>
        <dbReference type="Pfam" id="PF12696"/>
    </source>
</evidence>
<evidence type="ECO:0000313" key="3">
    <source>
        <dbReference type="Proteomes" id="UP000278804"/>
    </source>
</evidence>
<sequence>MEKYLSLYQGFGITFSLVFQDYTQIKRIYGNNAETILKNADDVDFGKRVSQALGTITVETKSQYNSYRGGYGTSTNHSTSTNLIKRELMTIEEVLKTIKMQSS</sequence>
<dbReference type="Pfam" id="PF12696">
    <property type="entry name" value="TraG-D_C"/>
    <property type="match status" value="1"/>
</dbReference>
<accession>A0A3Q8S6L0</accession>
<proteinExistence type="predicted"/>
<dbReference type="EMBL" id="CP034234">
    <property type="protein sequence ID" value="AZK43530.1"/>
    <property type="molecule type" value="Genomic_DNA"/>
</dbReference>
<keyword evidence="3" id="KW-1185">Reference proteome</keyword>
<dbReference type="Proteomes" id="UP000278804">
    <property type="component" value="Chromosome"/>
</dbReference>
<reference evidence="2 3" key="1">
    <citation type="journal article" date="2020" name="Int. J. Syst. Evol. Microbiol.">
        <title>Description of Erysipelothrix piscisicarius sp. nov., an emergent fish pathogen, and assessment of virulence using a tiger barb (Puntigrus tetrazona) infection model.</title>
        <authorList>
            <person name="Pomaranski E.K."/>
            <person name="Griffin M.J."/>
            <person name="Camus A.C."/>
            <person name="Armwood A.R."/>
            <person name="Shelley J."/>
            <person name="Waldbieser G.C."/>
            <person name="LaFrentz B.R."/>
            <person name="Garcia J.C."/>
            <person name="Yanong R."/>
            <person name="Soto E."/>
        </authorList>
    </citation>
    <scope>NUCLEOTIDE SEQUENCE [LARGE SCALE GENOMIC DNA]</scope>
    <source>
        <strain evidence="2 3">15TAL0474</strain>
    </source>
</reference>